<dbReference type="Gene3D" id="3.90.550.10">
    <property type="entry name" value="Spore Coat Polysaccharide Biosynthesis Protein SpsA, Chain A"/>
    <property type="match status" value="1"/>
</dbReference>
<dbReference type="UniPathway" id="UPA00056">
    <property type="reaction ID" value="UER00093"/>
</dbReference>
<dbReference type="NCBIfam" id="TIGR00453">
    <property type="entry name" value="ispD"/>
    <property type="match status" value="1"/>
</dbReference>
<dbReference type="FunFam" id="3.90.550.10:FF:000003">
    <property type="entry name" value="2-C-methyl-D-erythritol 4-phosphate cytidylyltransferase"/>
    <property type="match status" value="1"/>
</dbReference>
<feature type="site" description="Transition state stabilizer" evidence="3">
    <location>
        <position position="22"/>
    </location>
</feature>
<dbReference type="EMBL" id="FXSZ01000006">
    <property type="protein sequence ID" value="SMO69460.1"/>
    <property type="molecule type" value="Genomic_DNA"/>
</dbReference>
<dbReference type="NCBIfam" id="NF001186">
    <property type="entry name" value="PRK00155.2-3"/>
    <property type="match status" value="1"/>
</dbReference>
<dbReference type="HAMAP" id="MF_00108">
    <property type="entry name" value="IspD"/>
    <property type="match status" value="1"/>
</dbReference>
<gene>
    <name evidence="3" type="primary">ispD</name>
    <name evidence="4" type="ORF">SAMN06265350_106183</name>
</gene>
<dbReference type="GO" id="GO:0019288">
    <property type="term" value="P:isopentenyl diphosphate biosynthetic process, methylerythritol 4-phosphate pathway"/>
    <property type="evidence" value="ECO:0007669"/>
    <property type="project" value="UniProtKB-UniRule"/>
</dbReference>
<keyword evidence="2 3" id="KW-0548">Nucleotidyltransferase</keyword>
<evidence type="ECO:0000256" key="3">
    <source>
        <dbReference type="HAMAP-Rule" id="MF_00108"/>
    </source>
</evidence>
<evidence type="ECO:0000256" key="2">
    <source>
        <dbReference type="ARBA" id="ARBA00022695"/>
    </source>
</evidence>
<evidence type="ECO:0000313" key="4">
    <source>
        <dbReference type="EMBL" id="SMO69460.1"/>
    </source>
</evidence>
<comment type="function">
    <text evidence="3">Catalyzes the formation of 4-diphosphocytidyl-2-C-methyl-D-erythritol from CTP and 2-C-methyl-D-erythritol 4-phosphate (MEP).</text>
</comment>
<keyword evidence="5" id="KW-1185">Reference proteome</keyword>
<protein>
    <recommendedName>
        <fullName evidence="3">2-C-methyl-D-erythritol 4-phosphate cytidylyltransferase</fullName>
        <ecNumber evidence="3">2.7.7.60</ecNumber>
    </recommendedName>
    <alternativeName>
        <fullName evidence="3">4-diphosphocytidyl-2C-methyl-D-erythritol synthase</fullName>
    </alternativeName>
    <alternativeName>
        <fullName evidence="3">MEP cytidylyltransferase</fullName>
        <shortName evidence="3">MCT</shortName>
    </alternativeName>
</protein>
<dbReference type="Pfam" id="PF01128">
    <property type="entry name" value="IspD"/>
    <property type="match status" value="1"/>
</dbReference>
<dbReference type="PANTHER" id="PTHR32125:SF4">
    <property type="entry name" value="2-C-METHYL-D-ERYTHRITOL 4-PHOSPHATE CYTIDYLYLTRANSFERASE, CHLOROPLASTIC"/>
    <property type="match status" value="1"/>
</dbReference>
<proteinExistence type="inferred from homology"/>
<dbReference type="SUPFAM" id="SSF53448">
    <property type="entry name" value="Nucleotide-diphospho-sugar transferases"/>
    <property type="match status" value="1"/>
</dbReference>
<dbReference type="RefSeq" id="WP_142604142.1">
    <property type="nucleotide sequence ID" value="NZ_FXSZ01000006.1"/>
</dbReference>
<dbReference type="InterPro" id="IPR034683">
    <property type="entry name" value="IspD/TarI"/>
</dbReference>
<dbReference type="GO" id="GO:0050518">
    <property type="term" value="F:2-C-methyl-D-erythritol 4-phosphate cytidylyltransferase activity"/>
    <property type="evidence" value="ECO:0007669"/>
    <property type="project" value="UniProtKB-UniRule"/>
</dbReference>
<reference evidence="4 5" key="1">
    <citation type="submission" date="2017-05" db="EMBL/GenBank/DDBJ databases">
        <authorList>
            <person name="Varghese N."/>
            <person name="Submissions S."/>
        </authorList>
    </citation>
    <scope>NUCLEOTIDE SEQUENCE [LARGE SCALE GENOMIC DNA]</scope>
    <source>
        <strain evidence="4 5">DSM 21342</strain>
    </source>
</reference>
<accession>A0A521DES2</accession>
<keyword evidence="1 3" id="KW-0808">Transferase</keyword>
<evidence type="ECO:0000313" key="5">
    <source>
        <dbReference type="Proteomes" id="UP000315971"/>
    </source>
</evidence>
<feature type="site" description="Positions MEP for the nucleophilic attack" evidence="3">
    <location>
        <position position="151"/>
    </location>
</feature>
<dbReference type="AlphaFoldDB" id="A0A521DES2"/>
<dbReference type="OrthoDB" id="9806837at2"/>
<feature type="site" description="Positions MEP for the nucleophilic attack" evidence="3">
    <location>
        <position position="205"/>
    </location>
</feature>
<dbReference type="InterPro" id="IPR029044">
    <property type="entry name" value="Nucleotide-diphossugar_trans"/>
</dbReference>
<comment type="similarity">
    <text evidence="3">Belongs to the IspD/TarI cytidylyltransferase family. IspD subfamily.</text>
</comment>
<dbReference type="CDD" id="cd02516">
    <property type="entry name" value="CDP-ME_synthetase"/>
    <property type="match status" value="1"/>
</dbReference>
<dbReference type="Proteomes" id="UP000315971">
    <property type="component" value="Unassembled WGS sequence"/>
</dbReference>
<dbReference type="PANTHER" id="PTHR32125">
    <property type="entry name" value="2-C-METHYL-D-ERYTHRITOL 4-PHOSPHATE CYTIDYLYLTRANSFERASE, CHLOROPLASTIC"/>
    <property type="match status" value="1"/>
</dbReference>
<organism evidence="4 5">
    <name type="scientific">Solitalea koreensis</name>
    <dbReference type="NCBI Taxonomy" id="543615"/>
    <lineage>
        <taxon>Bacteria</taxon>
        <taxon>Pseudomonadati</taxon>
        <taxon>Bacteroidota</taxon>
        <taxon>Sphingobacteriia</taxon>
        <taxon>Sphingobacteriales</taxon>
        <taxon>Sphingobacteriaceae</taxon>
        <taxon>Solitalea</taxon>
    </lineage>
</organism>
<evidence type="ECO:0000256" key="1">
    <source>
        <dbReference type="ARBA" id="ARBA00022679"/>
    </source>
</evidence>
<dbReference type="InterPro" id="IPR050088">
    <property type="entry name" value="IspD/TarI_cytidylyltransf_bact"/>
</dbReference>
<name>A0A521DES2_9SPHI</name>
<feature type="site" description="Transition state stabilizer" evidence="3">
    <location>
        <position position="15"/>
    </location>
</feature>
<sequence length="220" mass="25015">MKYYAIIVAGGSGSRMQSAIPKQFLELNGLPIIMHTIKAFYQWPLVPKIIVVMHPDYHKFWKKLCADYKFTVPHKLIEGGKTRFESVKKGLSMIEDDGLVAIHDAVRPIISTDLLINTFKMAEELGNAIPVIKCRDSIRKLQDGISIGLDREQYFLVQTPQCFQVKLINEAYKQEYKAEFTDDASVVEAMGVKINLTEGDSKNIKITFPEDLRYAESLLK</sequence>
<comment type="catalytic activity">
    <reaction evidence="3">
        <text>2-C-methyl-D-erythritol 4-phosphate + CTP + H(+) = 4-CDP-2-C-methyl-D-erythritol + diphosphate</text>
        <dbReference type="Rhea" id="RHEA:13429"/>
        <dbReference type="ChEBI" id="CHEBI:15378"/>
        <dbReference type="ChEBI" id="CHEBI:33019"/>
        <dbReference type="ChEBI" id="CHEBI:37563"/>
        <dbReference type="ChEBI" id="CHEBI:57823"/>
        <dbReference type="ChEBI" id="CHEBI:58262"/>
        <dbReference type="EC" id="2.7.7.60"/>
    </reaction>
</comment>
<dbReference type="InterPro" id="IPR001228">
    <property type="entry name" value="IspD"/>
</dbReference>
<keyword evidence="3" id="KW-0414">Isoprene biosynthesis</keyword>
<dbReference type="EC" id="2.7.7.60" evidence="3"/>
<comment type="pathway">
    <text evidence="3">Isoprenoid biosynthesis; isopentenyl diphosphate biosynthesis via DXP pathway; isopentenyl diphosphate from 1-deoxy-D-xylulose 5-phosphate: step 2/6.</text>
</comment>